<proteinExistence type="predicted"/>
<dbReference type="Proteomes" id="UP000479114">
    <property type="component" value="Chromosome"/>
</dbReference>
<protein>
    <submittedName>
        <fullName evidence="1">Phytanoyl-CoA dioxygenase family protein</fullName>
    </submittedName>
</protein>
<dbReference type="PANTHER" id="PTHR20883:SF48">
    <property type="entry name" value="ECTOINE DIOXYGENASE"/>
    <property type="match status" value="1"/>
</dbReference>
<dbReference type="PANTHER" id="PTHR20883">
    <property type="entry name" value="PHYTANOYL-COA DIOXYGENASE DOMAIN CONTAINING 1"/>
    <property type="match status" value="1"/>
</dbReference>
<dbReference type="SUPFAM" id="SSF51197">
    <property type="entry name" value="Clavaminate synthase-like"/>
    <property type="match status" value="1"/>
</dbReference>
<organism evidence="1 2">
    <name type="scientific">Paenibacillus rhizovicinus</name>
    <dbReference type="NCBI Taxonomy" id="2704463"/>
    <lineage>
        <taxon>Bacteria</taxon>
        <taxon>Bacillati</taxon>
        <taxon>Bacillota</taxon>
        <taxon>Bacilli</taxon>
        <taxon>Bacillales</taxon>
        <taxon>Paenibacillaceae</taxon>
        <taxon>Paenibacillus</taxon>
    </lineage>
</organism>
<keyword evidence="1" id="KW-0560">Oxidoreductase</keyword>
<gene>
    <name evidence="1" type="ORF">GZH47_13820</name>
</gene>
<dbReference type="KEGG" id="prz:GZH47_13820"/>
<dbReference type="GO" id="GO:0016706">
    <property type="term" value="F:2-oxoglutarate-dependent dioxygenase activity"/>
    <property type="evidence" value="ECO:0007669"/>
    <property type="project" value="UniProtKB-ARBA"/>
</dbReference>
<dbReference type="GO" id="GO:0005506">
    <property type="term" value="F:iron ion binding"/>
    <property type="evidence" value="ECO:0007669"/>
    <property type="project" value="UniProtKB-ARBA"/>
</dbReference>
<dbReference type="Pfam" id="PF05721">
    <property type="entry name" value="PhyH"/>
    <property type="match status" value="1"/>
</dbReference>
<dbReference type="EMBL" id="CP048286">
    <property type="protein sequence ID" value="QHW31809.1"/>
    <property type="molecule type" value="Genomic_DNA"/>
</dbReference>
<keyword evidence="1" id="KW-0223">Dioxygenase</keyword>
<sequence length="269" mass="29665">MAAHILTEAEKEQFAEEGYVIARQLFGSEQVAEIRACFAKVVEEGRVPGYFEPKTAEEAQGEPLLMYPRILYPHRILDTARRYMLDAQVIAALTALFGEEPLAAQSMFYFKPPGGRGQALHQDNYYLQADPGTCIAAWTAIDDADQENGGLVLVPKTHRSAIQCPHEADPALSYFRDEVDLPEDAVIVPADMKAGDVLFFNGSTIHGSYPNRSADRFRRSFICHYVGVSTLRLGHHIHDDLHAADGSIVKVASNESGGPCGTAYEFEPH</sequence>
<keyword evidence="2" id="KW-1185">Reference proteome</keyword>
<reference evidence="1 2" key="1">
    <citation type="submission" date="2020-02" db="EMBL/GenBank/DDBJ databases">
        <title>Paenibacillus sp. nov., isolated from rhizosphere soil of tomato.</title>
        <authorList>
            <person name="Weon H.-Y."/>
            <person name="Lee S.A."/>
        </authorList>
    </citation>
    <scope>NUCLEOTIDE SEQUENCE [LARGE SCALE GENOMIC DNA]</scope>
    <source>
        <strain evidence="1 2">14171R-81</strain>
    </source>
</reference>
<dbReference type="RefSeq" id="WP_162640615.1">
    <property type="nucleotide sequence ID" value="NZ_CP048286.1"/>
</dbReference>
<dbReference type="InterPro" id="IPR008775">
    <property type="entry name" value="Phytyl_CoA_dOase-like"/>
</dbReference>
<evidence type="ECO:0000313" key="2">
    <source>
        <dbReference type="Proteomes" id="UP000479114"/>
    </source>
</evidence>
<name>A0A6C0P026_9BACL</name>
<accession>A0A6C0P026</accession>
<dbReference type="Gene3D" id="2.60.120.620">
    <property type="entry name" value="q2cbj1_9rhob like domain"/>
    <property type="match status" value="1"/>
</dbReference>
<dbReference type="AlphaFoldDB" id="A0A6C0P026"/>
<evidence type="ECO:0000313" key="1">
    <source>
        <dbReference type="EMBL" id="QHW31809.1"/>
    </source>
</evidence>